<dbReference type="Pfam" id="PF00534">
    <property type="entry name" value="Glycos_transf_1"/>
    <property type="match status" value="1"/>
</dbReference>
<evidence type="ECO:0000313" key="4">
    <source>
        <dbReference type="Proteomes" id="UP000033632"/>
    </source>
</evidence>
<proteinExistence type="predicted"/>
<gene>
    <name evidence="3" type="ORF">VE25_19815</name>
</gene>
<dbReference type="AlphaFoldDB" id="A0A0F5FE22"/>
<protein>
    <recommendedName>
        <fullName evidence="5">Glycosyl transferase family 1</fullName>
    </recommendedName>
</protein>
<dbReference type="Pfam" id="PF13439">
    <property type="entry name" value="Glyco_transf_4"/>
    <property type="match status" value="1"/>
</dbReference>
<dbReference type="RefSeq" id="WP_046110396.1">
    <property type="nucleotide sequence ID" value="NZ_JZEX01000179.1"/>
</dbReference>
<dbReference type="PATRIC" id="fig|443610.3.peg.2283"/>
<dbReference type="Gene3D" id="3.40.50.2000">
    <property type="entry name" value="Glycogen Phosphorylase B"/>
    <property type="match status" value="2"/>
</dbReference>
<keyword evidence="4" id="KW-1185">Reference proteome</keyword>
<dbReference type="STRING" id="443610.VE25_19815"/>
<comment type="caution">
    <text evidence="3">The sequence shown here is derived from an EMBL/GenBank/DDBJ whole genome shotgun (WGS) entry which is preliminary data.</text>
</comment>
<accession>A0A0F5FE22</accession>
<dbReference type="SUPFAM" id="SSF53756">
    <property type="entry name" value="UDP-Glycosyltransferase/glycogen phosphorylase"/>
    <property type="match status" value="1"/>
</dbReference>
<dbReference type="EMBL" id="JZEX01000179">
    <property type="protein sequence ID" value="KKB07091.1"/>
    <property type="molecule type" value="Genomic_DNA"/>
</dbReference>
<feature type="domain" description="Glycosyl transferase family 1" evidence="1">
    <location>
        <begin position="191"/>
        <end position="340"/>
    </location>
</feature>
<name>A0A0F5FE22_9HYPH</name>
<dbReference type="OrthoDB" id="9790710at2"/>
<evidence type="ECO:0000313" key="3">
    <source>
        <dbReference type="EMBL" id="KKB07091.1"/>
    </source>
</evidence>
<evidence type="ECO:0008006" key="5">
    <source>
        <dbReference type="Google" id="ProtNLM"/>
    </source>
</evidence>
<dbReference type="InterPro" id="IPR001296">
    <property type="entry name" value="Glyco_trans_1"/>
</dbReference>
<dbReference type="PANTHER" id="PTHR12526">
    <property type="entry name" value="GLYCOSYLTRANSFERASE"/>
    <property type="match status" value="1"/>
</dbReference>
<evidence type="ECO:0000259" key="1">
    <source>
        <dbReference type="Pfam" id="PF00534"/>
    </source>
</evidence>
<organism evidence="3 4">
    <name type="scientific">Devosia geojensis</name>
    <dbReference type="NCBI Taxonomy" id="443610"/>
    <lineage>
        <taxon>Bacteria</taxon>
        <taxon>Pseudomonadati</taxon>
        <taxon>Pseudomonadota</taxon>
        <taxon>Alphaproteobacteria</taxon>
        <taxon>Hyphomicrobiales</taxon>
        <taxon>Devosiaceae</taxon>
        <taxon>Devosia</taxon>
    </lineage>
</organism>
<reference evidence="3 4" key="1">
    <citation type="submission" date="2015-03" db="EMBL/GenBank/DDBJ databases">
        <authorList>
            <person name="Hassan Y.I."/>
            <person name="Lepp D."/>
            <person name="Li X.-Z."/>
            <person name="Zhou T."/>
        </authorList>
    </citation>
    <scope>NUCLEOTIDE SEQUENCE [LARGE SCALE GENOMIC DNA]</scope>
    <source>
        <strain evidence="3 4">BD-c194</strain>
    </source>
</reference>
<dbReference type="PANTHER" id="PTHR12526:SF627">
    <property type="entry name" value="D-RHAMNOSYLTRANSFERASE WBPZ"/>
    <property type="match status" value="1"/>
</dbReference>
<dbReference type="GO" id="GO:0016757">
    <property type="term" value="F:glycosyltransferase activity"/>
    <property type="evidence" value="ECO:0007669"/>
    <property type="project" value="InterPro"/>
</dbReference>
<feature type="domain" description="Glycosyltransferase subfamily 4-like N-terminal" evidence="2">
    <location>
        <begin position="17"/>
        <end position="172"/>
    </location>
</feature>
<dbReference type="Proteomes" id="UP000033632">
    <property type="component" value="Unassembled WGS sequence"/>
</dbReference>
<evidence type="ECO:0000259" key="2">
    <source>
        <dbReference type="Pfam" id="PF13439"/>
    </source>
</evidence>
<dbReference type="InterPro" id="IPR028098">
    <property type="entry name" value="Glyco_trans_4-like_N"/>
</dbReference>
<sequence length="366" mass="40222">MKVLHVFKTYLPDNFKGIERVIWSIAEATARKGVEPFVLAVSPNPQAKPFRVASHLVYQAKRNIAVASTDISAEFVWKLRELSRDVDIVHYHFPWPMMDAASFFADKGSASLVTYHSDVVKQQTLLKLYRPLMRRFLGDVGRIVATSPNYLATSPVLKDFADKTSVIPIGIEKAAPQPSAETVARWRQRLGTGFFLFIGAPRYYKGLPFLIEAARLAPDVSVVLAGVEAKDLAGSGDIPPNVTALGEVDDEDKEAVLGLAGAFVLPSHLRSEAFGVVLAEAARAGLPMITCEIGTGTTYVNKHDETGLVVPPEDPLALAHAMGELSGSRLAAPFGRNARRRFEELFTDERMADLYIEEYQRLLAAR</sequence>